<evidence type="ECO:0000256" key="10">
    <source>
        <dbReference type="SAM" id="MobiDB-lite"/>
    </source>
</evidence>
<feature type="transmembrane region" description="Helical" evidence="11">
    <location>
        <begin position="567"/>
        <end position="587"/>
    </location>
</feature>
<feature type="transmembrane region" description="Helical" evidence="11">
    <location>
        <begin position="1552"/>
        <end position="1570"/>
    </location>
</feature>
<evidence type="ECO:0000313" key="14">
    <source>
        <dbReference type="Proteomes" id="UP000716291"/>
    </source>
</evidence>
<feature type="transmembrane region" description="Helical" evidence="11">
    <location>
        <begin position="1436"/>
        <end position="1457"/>
    </location>
</feature>
<comment type="catalytic activity">
    <reaction evidence="9">
        <text>[(1-&gt;3)-beta-D-glucosyl](n) + UDP-alpha-D-glucose = [(1-&gt;3)-beta-D-glucosyl](n+1) + UDP + H(+)</text>
        <dbReference type="Rhea" id="RHEA:21476"/>
        <dbReference type="Rhea" id="RHEA-COMP:11146"/>
        <dbReference type="Rhea" id="RHEA-COMP:14303"/>
        <dbReference type="ChEBI" id="CHEBI:15378"/>
        <dbReference type="ChEBI" id="CHEBI:37671"/>
        <dbReference type="ChEBI" id="CHEBI:58223"/>
        <dbReference type="ChEBI" id="CHEBI:58885"/>
        <dbReference type="EC" id="2.4.1.34"/>
    </reaction>
</comment>
<feature type="transmembrane region" description="Helical" evidence="11">
    <location>
        <begin position="495"/>
        <end position="517"/>
    </location>
</feature>
<dbReference type="Pfam" id="PF02364">
    <property type="entry name" value="Glucan_synthase"/>
    <property type="match status" value="1"/>
</dbReference>
<accession>A0A9P7BS93</accession>
<evidence type="ECO:0000256" key="6">
    <source>
        <dbReference type="ARBA" id="ARBA00022692"/>
    </source>
</evidence>
<evidence type="ECO:0000256" key="3">
    <source>
        <dbReference type="ARBA" id="ARBA00012589"/>
    </source>
</evidence>
<comment type="caution">
    <text evidence="13">The sequence shown here is derived from an EMBL/GenBank/DDBJ whole genome shotgun (WGS) entry which is preliminary data.</text>
</comment>
<evidence type="ECO:0000259" key="12">
    <source>
        <dbReference type="SMART" id="SM01205"/>
    </source>
</evidence>
<dbReference type="OrthoDB" id="1880850at2759"/>
<name>A0A9P7BS93_RHIOR</name>
<dbReference type="Pfam" id="PF14288">
    <property type="entry name" value="FKS1_dom1"/>
    <property type="match status" value="1"/>
</dbReference>
<keyword evidence="7 11" id="KW-1133">Transmembrane helix</keyword>
<dbReference type="Gene3D" id="2.120.10.30">
    <property type="entry name" value="TolB, C-terminal domain"/>
    <property type="match status" value="1"/>
</dbReference>
<dbReference type="InterPro" id="IPR011042">
    <property type="entry name" value="6-blade_b-propeller_TolB-like"/>
</dbReference>
<feature type="compositionally biased region" description="Basic and acidic residues" evidence="10">
    <location>
        <begin position="862"/>
        <end position="873"/>
    </location>
</feature>
<dbReference type="InterPro" id="IPR003440">
    <property type="entry name" value="Glyco_trans_48_dom"/>
</dbReference>
<evidence type="ECO:0000256" key="11">
    <source>
        <dbReference type="SAM" id="Phobius"/>
    </source>
</evidence>
<reference evidence="13" key="1">
    <citation type="journal article" date="2020" name="Microb. Genom.">
        <title>Genetic diversity of clinical and environmental Mucorales isolates obtained from an investigation of mucormycosis cases among solid organ transplant recipients.</title>
        <authorList>
            <person name="Nguyen M.H."/>
            <person name="Kaul D."/>
            <person name="Muto C."/>
            <person name="Cheng S.J."/>
            <person name="Richter R.A."/>
            <person name="Bruno V.M."/>
            <person name="Liu G."/>
            <person name="Beyhan S."/>
            <person name="Sundermann A.J."/>
            <person name="Mounaud S."/>
            <person name="Pasculle A.W."/>
            <person name="Nierman W.C."/>
            <person name="Driscoll E."/>
            <person name="Cumbie R."/>
            <person name="Clancy C.J."/>
            <person name="Dupont C.L."/>
        </authorList>
    </citation>
    <scope>NUCLEOTIDE SEQUENCE</scope>
    <source>
        <strain evidence="13">GL11</strain>
    </source>
</reference>
<comment type="similarity">
    <text evidence="2">Belongs to the glycosyltransferase 48 family.</text>
</comment>
<feature type="transmembrane region" description="Helical" evidence="11">
    <location>
        <begin position="1616"/>
        <end position="1640"/>
    </location>
</feature>
<dbReference type="GO" id="GO:0003843">
    <property type="term" value="F:1,3-beta-D-glucan synthase activity"/>
    <property type="evidence" value="ECO:0007669"/>
    <property type="project" value="UniProtKB-EC"/>
</dbReference>
<dbReference type="PANTHER" id="PTHR12741:SF48">
    <property type="entry name" value="1,3-BETA-GLUCAN SYNTHASE COMPONENT FKS1-RELATED"/>
    <property type="match status" value="1"/>
</dbReference>
<keyword evidence="6 11" id="KW-0812">Transmembrane</keyword>
<feature type="transmembrane region" description="Helical" evidence="11">
    <location>
        <begin position="1486"/>
        <end position="1514"/>
    </location>
</feature>
<proteinExistence type="inferred from homology"/>
<dbReference type="GO" id="GO:0005886">
    <property type="term" value="C:plasma membrane"/>
    <property type="evidence" value="ECO:0007669"/>
    <property type="project" value="TreeGrafter"/>
</dbReference>
<feature type="region of interest" description="Disordered" evidence="10">
    <location>
        <begin position="842"/>
        <end position="873"/>
    </location>
</feature>
<organism evidence="13 14">
    <name type="scientific">Rhizopus oryzae</name>
    <name type="common">Mucormycosis agent</name>
    <name type="synonym">Rhizopus arrhizus var. delemar</name>
    <dbReference type="NCBI Taxonomy" id="64495"/>
    <lineage>
        <taxon>Eukaryota</taxon>
        <taxon>Fungi</taxon>
        <taxon>Fungi incertae sedis</taxon>
        <taxon>Mucoromycota</taxon>
        <taxon>Mucoromycotina</taxon>
        <taxon>Mucoromycetes</taxon>
        <taxon>Mucorales</taxon>
        <taxon>Mucorineae</taxon>
        <taxon>Rhizopodaceae</taxon>
        <taxon>Rhizopus</taxon>
    </lineage>
</organism>
<keyword evidence="5" id="KW-0808">Transferase</keyword>
<comment type="subcellular location">
    <subcellularLocation>
        <location evidence="1">Membrane</location>
        <topology evidence="1">Multi-pass membrane protein</topology>
    </subcellularLocation>
</comment>
<feature type="compositionally biased region" description="Polar residues" evidence="10">
    <location>
        <begin position="25"/>
        <end position="58"/>
    </location>
</feature>
<dbReference type="InterPro" id="IPR026899">
    <property type="entry name" value="FKS1-like_dom1"/>
</dbReference>
<feature type="region of interest" description="Disordered" evidence="10">
    <location>
        <begin position="1"/>
        <end position="64"/>
    </location>
</feature>
<evidence type="ECO:0000256" key="9">
    <source>
        <dbReference type="ARBA" id="ARBA00047777"/>
    </source>
</evidence>
<feature type="transmembrane region" description="Helical" evidence="11">
    <location>
        <begin position="1185"/>
        <end position="1205"/>
    </location>
</feature>
<dbReference type="GO" id="GO:0051278">
    <property type="term" value="P:fungal-type cell wall polysaccharide biosynthetic process"/>
    <property type="evidence" value="ECO:0007669"/>
    <property type="project" value="TreeGrafter"/>
</dbReference>
<dbReference type="GO" id="GO:0000148">
    <property type="term" value="C:1,3-beta-D-glucan synthase complex"/>
    <property type="evidence" value="ECO:0007669"/>
    <property type="project" value="InterPro"/>
</dbReference>
<feature type="transmembrane region" description="Helical" evidence="11">
    <location>
        <begin position="374"/>
        <end position="393"/>
    </location>
</feature>
<keyword evidence="4" id="KW-0328">Glycosyltransferase</keyword>
<evidence type="ECO:0000256" key="1">
    <source>
        <dbReference type="ARBA" id="ARBA00004141"/>
    </source>
</evidence>
<evidence type="ECO:0000256" key="2">
    <source>
        <dbReference type="ARBA" id="ARBA00009040"/>
    </source>
</evidence>
<feature type="transmembrane region" description="Helical" evidence="11">
    <location>
        <begin position="344"/>
        <end position="362"/>
    </location>
</feature>
<evidence type="ECO:0000256" key="4">
    <source>
        <dbReference type="ARBA" id="ARBA00022676"/>
    </source>
</evidence>
<evidence type="ECO:0000256" key="7">
    <source>
        <dbReference type="ARBA" id="ARBA00022989"/>
    </source>
</evidence>
<evidence type="ECO:0000313" key="13">
    <source>
        <dbReference type="EMBL" id="KAG1308474.1"/>
    </source>
</evidence>
<feature type="transmembrane region" description="Helical" evidence="11">
    <location>
        <begin position="440"/>
        <end position="461"/>
    </location>
</feature>
<dbReference type="SMART" id="SM01205">
    <property type="entry name" value="FKS1_dom1"/>
    <property type="match status" value="1"/>
</dbReference>
<dbReference type="EMBL" id="JAANQT010000775">
    <property type="protein sequence ID" value="KAG1308474.1"/>
    <property type="molecule type" value="Genomic_DNA"/>
</dbReference>
<feature type="compositionally biased region" description="Polar residues" evidence="10">
    <location>
        <begin position="1"/>
        <end position="16"/>
    </location>
</feature>
<feature type="transmembrane region" description="Helical" evidence="11">
    <location>
        <begin position="1225"/>
        <end position="1246"/>
    </location>
</feature>
<dbReference type="InterPro" id="IPR056261">
    <property type="entry name" value="FKS1-like_dom2"/>
</dbReference>
<dbReference type="GO" id="GO:0006075">
    <property type="term" value="P:(1-&gt;3)-beta-D-glucan biosynthetic process"/>
    <property type="evidence" value="ECO:0007669"/>
    <property type="project" value="InterPro"/>
</dbReference>
<evidence type="ECO:0000256" key="5">
    <source>
        <dbReference type="ARBA" id="ARBA00022679"/>
    </source>
</evidence>
<feature type="transmembrane region" description="Helical" evidence="11">
    <location>
        <begin position="1521"/>
        <end position="1540"/>
    </location>
</feature>
<feature type="transmembrane region" description="Helical" evidence="11">
    <location>
        <begin position="538"/>
        <end position="561"/>
    </location>
</feature>
<gene>
    <name evidence="13" type="ORF">G6F64_006020</name>
</gene>
<dbReference type="Pfam" id="PF23605">
    <property type="entry name" value="FKS1_dom2"/>
    <property type="match status" value="1"/>
</dbReference>
<keyword evidence="8 11" id="KW-0472">Membrane</keyword>
<feature type="transmembrane region" description="Helical" evidence="11">
    <location>
        <begin position="413"/>
        <end position="431"/>
    </location>
</feature>
<feature type="domain" description="1,3-beta-glucan synthase component FKS1-like" evidence="12">
    <location>
        <begin position="176"/>
        <end position="298"/>
    </location>
</feature>
<evidence type="ECO:0000256" key="8">
    <source>
        <dbReference type="ARBA" id="ARBA00023136"/>
    </source>
</evidence>
<dbReference type="Proteomes" id="UP000716291">
    <property type="component" value="Unassembled WGS sequence"/>
</dbReference>
<dbReference type="EC" id="2.4.1.34" evidence="3"/>
<keyword evidence="14" id="KW-1185">Reference proteome</keyword>
<dbReference type="PANTHER" id="PTHR12741">
    <property type="entry name" value="LYST-INTERACTING PROTEIN LIP5 DOPAMINE RESPONSIVE PROTEIN DRG-1"/>
    <property type="match status" value="1"/>
</dbReference>
<protein>
    <recommendedName>
        <fullName evidence="3">1,3-beta-glucan synthase</fullName>
        <ecNumber evidence="3">2.4.1.34</ecNumber>
    </recommendedName>
</protein>
<sequence>MPSNNASDEYNESASASLPLPLPHTEQQQPDIHTIYQALQQKPSSHTSTNTTLANQDAKNYPNWDDPNIPISSCEIQDIFLKHEKKYGFQHDNTRNMYDHLLTMLSSRSSRMSHKLALWTLHADYIGGEHSNYRKWYFAAHLDLDDRHTPPSSPTGLLLEEAKREWRERMETMSDHYRASQLALFLLIWGEAATLRFIPELLCFIYHIAEYYNDDLCSISSPANNIRDNGSDNTTNPTQFMDSVVTPIYTFIRDQSYEVVNSHYIRKEKDHNTTIGYDDINQLFWDRRSISNLQLIDSSQLLKDIPKEQRYLKLGRIDWNKAFNKTFHETRSWSHVLTNFSRVWIIHAASFWYYMAASIDFMYGHGGNNLPVKLSVVALGGLVAVVLMIGATLGEFRHLTLSARTFRILLTRLLILLFMGACHVAATFYILKYDRSSSRALIISSCQLGFGIIITLLLVLVPPVDLFSKPSQPIFSKTFTANFPRMIADDRFLSVLLWICVFSCKFLETYFFLALSFRDALSATVLMQLRNCSEDPLLGRWLCSIMPIVTTILMFSVELVLFFLDTYLWYVIWNTIFSVFQSMRLGISVMTSWRSLFAKIPNNMYAKITAAKKHLTVPLPRMACSQMWNAIIISMYREHLLSISNLHSLLYQVQVAEDEQGLPTHELHVPPIFDAKKAFHPEQYFPRHSEAERRLSFFAQSLSTNFPSPCSVETMPTFTVFTPHYSEKMLLSLREIIREEDSTTRVTLLEYLKRLHPAEWNNFVKDTMFIAEENQGACNPSEKEDLPFYCIGFKSSAPEYTLRTRIWASLRAQTLYRTINGCMNYARAIKILYRIEHSDKSVAPEDPSASQSSVPTNEDEALDRKGTSETDRQMDAMAHDKFRYLVAMQRYAKFNEEEAANCEFLLSEYPNLQIAYIEEEANENGGITYYSVLIDGHCDALSNNKRVPKYRIRLPGNPILGDGKSDNQNHAIIFYRGEYLQLVDANQDNYLEECLKIRSIFSEFEQDRPISLEDVYALQNSQSKMPPVPPVAIVGAREYIFSENVGVLGDVAAGKEQTFGTLTQRIMAKTGSRLHYGHPDFLNATFMTTRGGVSKAQRGLHLNEDIYAGMNALLRGGRIKHTEYLQCGKGRDLGFCSILNFTTKIGTGMGEQLLSREHYYLGTQLPLDRFLTFYYAHPGFHMNNIMIIFAIQVFIFCMTLVGTMALTLPHCTGSNCFDVHPVYDWLQRCMLSIFIVFFISFLPLFMQEVTEKGTGRSLLRLAKQFLSLSPLFEVFVTQIYANSVVSNLSFGGARYIATGRGFATSRLSFSVLYSRFAHPSIYFGARTMFMLLFVSLSLWIPHIIYFWITLASLVISPFVFNPHQFVLMDFIYDYQEYLGWLSKGNASRYYEHSWIAFCRQIRTQVTGNKKKARMKSTIQDNKPIVAVPRPHLSSIFFAEIIMPLLQSVLCLFCYIFYKSREQVDVYGALINRVNTSLGPWGSLGRILGIALGPIVFNAIFLFILQIISILIALSGLETKRIGFYMAALAHGLAILGYVFFYEVFWALEKFEIQSTLLGLLGIFSVQRFIFKTFVSIFLTRELHHDATNRTWWSGHWKSSKLSMPPQSSNYWFHYKYWGVIILAALAIPFIRNLITFFGFFDEINDFNIESCEKISGPQDFVNCEDFVLSDEPGIAYATCDPILTYYNKVMGINRLAPGQPIENGAVWRVRYDETPVDLEKLEIGPLKDYHPLGINLDIHPTTGKKTILSVNMAHNHTPSIELFILQDKHLVHKHTIRHPGIYNPNSVYALRDERFRAEDGTPSFFFSNDHYFHIPLLKAIEPYFFPLSNVNFYDARTGKIHKVVDNILFANGVAGTDDVLFVSEIGKSTVRQYKINRQPDGFPSVYLDFVNEVKVGGAPDNLYYNAKEDILMIALHPKPLDIYKRLLSDPAEAHPSPSKVMVWNIGTGETKVILQDDGSLFSTSTSAAFDTKHSKLIVSGVQEEGLLICDF</sequence>
<dbReference type="SUPFAM" id="SSF63829">
    <property type="entry name" value="Calcium-dependent phosphotriesterase"/>
    <property type="match status" value="1"/>
</dbReference>